<dbReference type="EMBL" id="LAZR01001261">
    <property type="protein sequence ID" value="KKN47690.1"/>
    <property type="molecule type" value="Genomic_DNA"/>
</dbReference>
<accession>A0A0F9QTP9</accession>
<protein>
    <submittedName>
        <fullName evidence="1">Uncharacterized protein</fullName>
    </submittedName>
</protein>
<name>A0A0F9QTP9_9ZZZZ</name>
<sequence>MNARDRSLRILDANGIVAAPKDMAVVPLDLAIQVVEALLTDRQALVRYVRAERALQKYRLRLDKNTSEEKPMLTMESEILVRLEDEWLETHQALSQELKDMIWKN</sequence>
<dbReference type="AlphaFoldDB" id="A0A0F9QTP9"/>
<reference evidence="1" key="1">
    <citation type="journal article" date="2015" name="Nature">
        <title>Complex archaea that bridge the gap between prokaryotes and eukaryotes.</title>
        <authorList>
            <person name="Spang A."/>
            <person name="Saw J.H."/>
            <person name="Jorgensen S.L."/>
            <person name="Zaremba-Niedzwiedzka K."/>
            <person name="Martijn J."/>
            <person name="Lind A.E."/>
            <person name="van Eijk R."/>
            <person name="Schleper C."/>
            <person name="Guy L."/>
            <person name="Ettema T.J."/>
        </authorList>
    </citation>
    <scope>NUCLEOTIDE SEQUENCE</scope>
</reference>
<gene>
    <name evidence="1" type="ORF">LCGC14_0660130</name>
</gene>
<organism evidence="1">
    <name type="scientific">marine sediment metagenome</name>
    <dbReference type="NCBI Taxonomy" id="412755"/>
    <lineage>
        <taxon>unclassified sequences</taxon>
        <taxon>metagenomes</taxon>
        <taxon>ecological metagenomes</taxon>
    </lineage>
</organism>
<evidence type="ECO:0000313" key="1">
    <source>
        <dbReference type="EMBL" id="KKN47690.1"/>
    </source>
</evidence>
<proteinExistence type="predicted"/>
<comment type="caution">
    <text evidence="1">The sequence shown here is derived from an EMBL/GenBank/DDBJ whole genome shotgun (WGS) entry which is preliminary data.</text>
</comment>